<evidence type="ECO:0000313" key="4">
    <source>
        <dbReference type="Proteomes" id="UP001557470"/>
    </source>
</evidence>
<dbReference type="InterPro" id="IPR032071">
    <property type="entry name" value="DUF4806"/>
</dbReference>
<evidence type="ECO:0000313" key="3">
    <source>
        <dbReference type="EMBL" id="KAL0968058.1"/>
    </source>
</evidence>
<proteinExistence type="predicted"/>
<organism evidence="3 4">
    <name type="scientific">Umbra pygmaea</name>
    <name type="common">Eastern mudminnow</name>
    <dbReference type="NCBI Taxonomy" id="75934"/>
    <lineage>
        <taxon>Eukaryota</taxon>
        <taxon>Metazoa</taxon>
        <taxon>Chordata</taxon>
        <taxon>Craniata</taxon>
        <taxon>Vertebrata</taxon>
        <taxon>Euteleostomi</taxon>
        <taxon>Actinopterygii</taxon>
        <taxon>Neopterygii</taxon>
        <taxon>Teleostei</taxon>
        <taxon>Protacanthopterygii</taxon>
        <taxon>Esociformes</taxon>
        <taxon>Umbridae</taxon>
        <taxon>Umbra</taxon>
    </lineage>
</organism>
<comment type="caution">
    <text evidence="3">The sequence shown here is derived from an EMBL/GenBank/DDBJ whole genome shotgun (WGS) entry which is preliminary data.</text>
</comment>
<dbReference type="Proteomes" id="UP001557470">
    <property type="component" value="Unassembled WGS sequence"/>
</dbReference>
<dbReference type="AlphaFoldDB" id="A0ABD0WDV6"/>
<evidence type="ECO:0000256" key="1">
    <source>
        <dbReference type="SAM" id="MobiDB-lite"/>
    </source>
</evidence>
<gene>
    <name evidence="3" type="ORF">UPYG_G00261760</name>
</gene>
<reference evidence="3 4" key="1">
    <citation type="submission" date="2024-06" db="EMBL/GenBank/DDBJ databases">
        <authorList>
            <person name="Pan Q."/>
            <person name="Wen M."/>
            <person name="Jouanno E."/>
            <person name="Zahm M."/>
            <person name="Klopp C."/>
            <person name="Cabau C."/>
            <person name="Louis A."/>
            <person name="Berthelot C."/>
            <person name="Parey E."/>
            <person name="Roest Crollius H."/>
            <person name="Montfort J."/>
            <person name="Robinson-Rechavi M."/>
            <person name="Bouchez O."/>
            <person name="Lampietro C."/>
            <person name="Lopez Roques C."/>
            <person name="Donnadieu C."/>
            <person name="Postlethwait J."/>
            <person name="Bobe J."/>
            <person name="Verreycken H."/>
            <person name="Guiguen Y."/>
        </authorList>
    </citation>
    <scope>NUCLEOTIDE SEQUENCE [LARGE SCALE GENOMIC DNA]</scope>
    <source>
        <strain evidence="3">Up_M1</strain>
        <tissue evidence="3">Testis</tissue>
    </source>
</reference>
<dbReference type="PANTHER" id="PTHR34153">
    <property type="entry name" value="SI:CH211-262H13.3-RELATED-RELATED"/>
    <property type="match status" value="1"/>
</dbReference>
<feature type="region of interest" description="Disordered" evidence="1">
    <location>
        <begin position="172"/>
        <end position="201"/>
    </location>
</feature>
<feature type="domain" description="DUF4806" evidence="2">
    <location>
        <begin position="68"/>
        <end position="145"/>
    </location>
</feature>
<accession>A0ABD0WDV6</accession>
<dbReference type="PANTHER" id="PTHR34153:SF2">
    <property type="entry name" value="SI:CH211-262H13.3-RELATED"/>
    <property type="match status" value="1"/>
</dbReference>
<feature type="region of interest" description="Disordered" evidence="1">
    <location>
        <begin position="1"/>
        <end position="20"/>
    </location>
</feature>
<name>A0ABD0WDV6_UMBPY</name>
<dbReference type="Pfam" id="PF16064">
    <property type="entry name" value="DUF4806"/>
    <property type="match status" value="1"/>
</dbReference>
<protein>
    <recommendedName>
        <fullName evidence="2">DUF4806 domain-containing protein</fullName>
    </recommendedName>
</protein>
<keyword evidence="4" id="KW-1185">Reference proteome</keyword>
<evidence type="ECO:0000259" key="2">
    <source>
        <dbReference type="Pfam" id="PF16064"/>
    </source>
</evidence>
<feature type="compositionally biased region" description="Basic and acidic residues" evidence="1">
    <location>
        <begin position="177"/>
        <end position="201"/>
    </location>
</feature>
<sequence>MMTTPTERPTATTTPGRATPVTPVERLVISRVLTILEDIKETQRIHGTMLSTLLKQRDANTVTAELPEGAHFPINTVPEVEAMEEKLLDTAFLNEVVSVLGEIGGTTIDEATRRMMGFLMTNDLAIQYNFVGRHGKREFRSLRLFEVVYGGLKKNMLTRHINRRDAEKSVSKWFSGSRDRGGNRALRAQKDLERRMSSGQN</sequence>
<dbReference type="EMBL" id="JAGEUA010000008">
    <property type="protein sequence ID" value="KAL0968058.1"/>
    <property type="molecule type" value="Genomic_DNA"/>
</dbReference>